<feature type="compositionally biased region" description="Polar residues" evidence="10">
    <location>
        <begin position="260"/>
        <end position="269"/>
    </location>
</feature>
<dbReference type="PANTHER" id="PTHR43184">
    <property type="entry name" value="MAJOR FACILITATOR SUPERFAMILY TRANSPORTER 16, ISOFORM B"/>
    <property type="match status" value="1"/>
</dbReference>
<dbReference type="RefSeq" id="XP_034234375.1">
    <property type="nucleotide sequence ID" value="XM_034378484.1"/>
</dbReference>
<evidence type="ECO:0000256" key="1">
    <source>
        <dbReference type="ARBA" id="ARBA00004141"/>
    </source>
</evidence>
<comment type="subcellular location">
    <subcellularLocation>
        <location evidence="1">Membrane</location>
        <topology evidence="1">Multi-pass membrane protein</topology>
    </subcellularLocation>
</comment>
<dbReference type="RefSeq" id="XP_034234376.1">
    <property type="nucleotide sequence ID" value="XM_034378485.1"/>
</dbReference>
<evidence type="ECO:0000256" key="3">
    <source>
        <dbReference type="ARBA" id="ARBA00022448"/>
    </source>
</evidence>
<dbReference type="GO" id="GO:0022857">
    <property type="term" value="F:transmembrane transporter activity"/>
    <property type="evidence" value="ECO:0007669"/>
    <property type="project" value="InterPro"/>
</dbReference>
<sequence length="540" mass="58780">MKMATQLRDAPAGLRFLISMGNKCFPRLRLNRDLWYKSLVLVLTFMAYTCYHMNRKPISVFKNVINRNCSDLVPPPGQDIDPNDDTWCDWAPFDQEGSDGLLGALDSAFLFAYALAMFASGFVAERVNLRYFLAMGMMLSGIASYLFGLARFLDIHHLSYFVIVQVFGGIVQTSGWPGVVTVVGNWFGKSKRGFIFGVWNSHTSLGNILGTTLAGYYVERDWGLSFMMPGLVMGICGLVIFMFLAPHPVNVGCGRPTHLQEASESTGSVNAPGRVRSQVSFPSDADTVTSNSSSIDDPDLIEDESPESSRLLQPDGTSLSGDRPHKAIGFLGALRIPGVIEFSMSLFFSKLVSYTFLYWLPKYIKTATSLSPRQSADLSTLFDVGGIIGGIMAGVISDYSGMSATTCSGMFILTVPMLFMYQAYGNENMGTNILLLMLCGLLVNGPYALITTAISAELGTHHSLEGNSRALATVTAIIDGTGSIGAAIGPFVAGLVAPYGWNNVFYILMGANIMALLFLCRIVVAENQRFLRTRRGTWTA</sequence>
<keyword evidence="7 11" id="KW-0472">Membrane</keyword>
<dbReference type="CTD" id="37427"/>
<gene>
    <name evidence="14 15 16" type="primary">LOC117641290</name>
</gene>
<protein>
    <recommendedName>
        <fullName evidence="8">Sugar phosphate exchanger 3</fullName>
    </recommendedName>
    <alternativeName>
        <fullName evidence="9">Solute carrier family 37 member 3</fullName>
    </alternativeName>
</protein>
<evidence type="ECO:0000259" key="12">
    <source>
        <dbReference type="PROSITE" id="PS50850"/>
    </source>
</evidence>
<keyword evidence="5 11" id="KW-0812">Transmembrane</keyword>
<feature type="transmembrane region" description="Helical" evidence="11">
    <location>
        <begin position="404"/>
        <end position="421"/>
    </location>
</feature>
<feature type="transmembrane region" description="Helical" evidence="11">
    <location>
        <begin position="433"/>
        <end position="458"/>
    </location>
</feature>
<evidence type="ECO:0000256" key="8">
    <source>
        <dbReference type="ARBA" id="ARBA00041091"/>
    </source>
</evidence>
<evidence type="ECO:0000313" key="14">
    <source>
        <dbReference type="RefSeq" id="XP_034234374.1"/>
    </source>
</evidence>
<evidence type="ECO:0000256" key="7">
    <source>
        <dbReference type="ARBA" id="ARBA00023136"/>
    </source>
</evidence>
<dbReference type="Gene3D" id="1.20.1250.20">
    <property type="entry name" value="MFS general substrate transporter like domains"/>
    <property type="match status" value="2"/>
</dbReference>
<dbReference type="Proteomes" id="UP000515158">
    <property type="component" value="Unplaced"/>
</dbReference>
<dbReference type="InterPro" id="IPR020846">
    <property type="entry name" value="MFS_dom"/>
</dbReference>
<feature type="transmembrane region" description="Helical" evidence="11">
    <location>
        <begin position="224"/>
        <end position="245"/>
    </location>
</feature>
<evidence type="ECO:0000313" key="13">
    <source>
        <dbReference type="Proteomes" id="UP000515158"/>
    </source>
</evidence>
<evidence type="ECO:0000313" key="15">
    <source>
        <dbReference type="RefSeq" id="XP_034234375.1"/>
    </source>
</evidence>
<name>A0A6P8YDC2_THRPL</name>
<evidence type="ECO:0000256" key="9">
    <source>
        <dbReference type="ARBA" id="ARBA00042039"/>
    </source>
</evidence>
<feature type="transmembrane region" description="Helical" evidence="11">
    <location>
        <begin position="470"/>
        <end position="492"/>
    </location>
</feature>
<organism evidence="16">
    <name type="scientific">Thrips palmi</name>
    <name type="common">Melon thrips</name>
    <dbReference type="NCBI Taxonomy" id="161013"/>
    <lineage>
        <taxon>Eukaryota</taxon>
        <taxon>Metazoa</taxon>
        <taxon>Ecdysozoa</taxon>
        <taxon>Arthropoda</taxon>
        <taxon>Hexapoda</taxon>
        <taxon>Insecta</taxon>
        <taxon>Pterygota</taxon>
        <taxon>Neoptera</taxon>
        <taxon>Paraneoptera</taxon>
        <taxon>Thysanoptera</taxon>
        <taxon>Terebrantia</taxon>
        <taxon>Thripoidea</taxon>
        <taxon>Thripidae</taxon>
        <taxon>Thrips</taxon>
    </lineage>
</organism>
<feature type="transmembrane region" description="Helical" evidence="11">
    <location>
        <begin position="339"/>
        <end position="360"/>
    </location>
</feature>
<dbReference type="GO" id="GO:0016020">
    <property type="term" value="C:membrane"/>
    <property type="evidence" value="ECO:0007669"/>
    <property type="project" value="UniProtKB-SubCell"/>
</dbReference>
<keyword evidence="3" id="KW-0813">Transport</keyword>
<reference evidence="14 15" key="1">
    <citation type="submission" date="2025-04" db="UniProtKB">
        <authorList>
            <consortium name="RefSeq"/>
        </authorList>
    </citation>
    <scope>IDENTIFICATION</scope>
    <source>
        <tissue evidence="14 15">Total insect</tissue>
    </source>
</reference>
<dbReference type="InterPro" id="IPR011701">
    <property type="entry name" value="MFS"/>
</dbReference>
<evidence type="ECO:0000256" key="11">
    <source>
        <dbReference type="SAM" id="Phobius"/>
    </source>
</evidence>
<dbReference type="FunFam" id="1.20.1250.20:FF:000028">
    <property type="entry name" value="Sugar phosphate exchanger 3 isoform 1"/>
    <property type="match status" value="1"/>
</dbReference>
<feature type="transmembrane region" description="Helical" evidence="11">
    <location>
        <begin position="504"/>
        <end position="524"/>
    </location>
</feature>
<feature type="compositionally biased region" description="Polar residues" evidence="10">
    <location>
        <begin position="277"/>
        <end position="295"/>
    </location>
</feature>
<feature type="transmembrane region" description="Helical" evidence="11">
    <location>
        <begin position="159"/>
        <end position="187"/>
    </location>
</feature>
<keyword evidence="6 11" id="KW-1133">Transmembrane helix</keyword>
<dbReference type="AlphaFoldDB" id="A0A6P8YDC2"/>
<accession>A0A6P8YDC2</accession>
<feature type="transmembrane region" description="Helical" evidence="11">
    <location>
        <begin position="101"/>
        <end position="124"/>
    </location>
</feature>
<evidence type="ECO:0000256" key="5">
    <source>
        <dbReference type="ARBA" id="ARBA00022692"/>
    </source>
</evidence>
<feature type="transmembrane region" description="Helical" evidence="11">
    <location>
        <begin position="380"/>
        <end position="397"/>
    </location>
</feature>
<keyword evidence="4" id="KW-0762">Sugar transport</keyword>
<dbReference type="RefSeq" id="XP_034234374.1">
    <property type="nucleotide sequence ID" value="XM_034378483.1"/>
</dbReference>
<dbReference type="GeneID" id="117641290"/>
<feature type="compositionally biased region" description="Acidic residues" evidence="10">
    <location>
        <begin position="296"/>
        <end position="306"/>
    </location>
</feature>
<dbReference type="SUPFAM" id="SSF103473">
    <property type="entry name" value="MFS general substrate transporter"/>
    <property type="match status" value="1"/>
</dbReference>
<feature type="transmembrane region" description="Helical" evidence="11">
    <location>
        <begin position="131"/>
        <end position="153"/>
    </location>
</feature>
<dbReference type="PROSITE" id="PS50850">
    <property type="entry name" value="MFS"/>
    <property type="match status" value="1"/>
</dbReference>
<feature type="transmembrane region" description="Helical" evidence="11">
    <location>
        <begin position="194"/>
        <end position="218"/>
    </location>
</feature>
<feature type="region of interest" description="Disordered" evidence="10">
    <location>
        <begin position="260"/>
        <end position="320"/>
    </location>
</feature>
<dbReference type="InterPro" id="IPR036259">
    <property type="entry name" value="MFS_trans_sf"/>
</dbReference>
<proteinExistence type="inferred from homology"/>
<keyword evidence="13" id="KW-1185">Reference proteome</keyword>
<dbReference type="OrthoDB" id="3639251at2759"/>
<evidence type="ECO:0000256" key="2">
    <source>
        <dbReference type="ARBA" id="ARBA00009598"/>
    </source>
</evidence>
<dbReference type="PANTHER" id="PTHR43184:SF12">
    <property type="entry name" value="SUGAR PHOSPHATE EXCHANGER 3"/>
    <property type="match status" value="1"/>
</dbReference>
<evidence type="ECO:0000256" key="10">
    <source>
        <dbReference type="SAM" id="MobiDB-lite"/>
    </source>
</evidence>
<feature type="compositionally biased region" description="Polar residues" evidence="10">
    <location>
        <begin position="308"/>
        <end position="320"/>
    </location>
</feature>
<evidence type="ECO:0000256" key="6">
    <source>
        <dbReference type="ARBA" id="ARBA00022989"/>
    </source>
</evidence>
<feature type="transmembrane region" description="Helical" evidence="11">
    <location>
        <begin position="34"/>
        <end position="54"/>
    </location>
</feature>
<comment type="similarity">
    <text evidence="2">Belongs to the major facilitator superfamily. Organophosphate:Pi antiporter (OPA) (TC 2.A.1.4) family.</text>
</comment>
<evidence type="ECO:0000256" key="4">
    <source>
        <dbReference type="ARBA" id="ARBA00022597"/>
    </source>
</evidence>
<dbReference type="InterPro" id="IPR000849">
    <property type="entry name" value="Sugar_P_transporter"/>
</dbReference>
<dbReference type="KEGG" id="tpal:117641290"/>
<dbReference type="PIRSF" id="PIRSF002808">
    <property type="entry name" value="Hexose_phosphate_transp"/>
    <property type="match status" value="1"/>
</dbReference>
<feature type="domain" description="Major facilitator superfamily (MFS) profile" evidence="12">
    <location>
        <begin position="40"/>
        <end position="527"/>
    </location>
</feature>
<evidence type="ECO:0000313" key="16">
    <source>
        <dbReference type="RefSeq" id="XP_034234376.1"/>
    </source>
</evidence>
<dbReference type="Pfam" id="PF07690">
    <property type="entry name" value="MFS_1"/>
    <property type="match status" value="1"/>
</dbReference>